<dbReference type="InterPro" id="IPR005471">
    <property type="entry name" value="Tscrpt_reg_IclR_N"/>
</dbReference>
<dbReference type="PANTHER" id="PTHR30136:SF24">
    <property type="entry name" value="HTH-TYPE TRANSCRIPTIONAL REPRESSOR ALLR"/>
    <property type="match status" value="1"/>
</dbReference>
<evidence type="ECO:0000313" key="11">
    <source>
        <dbReference type="Proteomes" id="UP001206128"/>
    </source>
</evidence>
<dbReference type="PANTHER" id="PTHR30136">
    <property type="entry name" value="HELIX-TURN-HELIX TRANSCRIPTIONAL REGULATOR, ICLR FAMILY"/>
    <property type="match status" value="1"/>
</dbReference>
<dbReference type="GO" id="GO:0045892">
    <property type="term" value="P:negative regulation of DNA-templated transcription"/>
    <property type="evidence" value="ECO:0007669"/>
    <property type="project" value="TreeGrafter"/>
</dbReference>
<feature type="compositionally biased region" description="Basic and acidic residues" evidence="7">
    <location>
        <begin position="7"/>
        <end position="16"/>
    </location>
</feature>
<evidence type="ECO:0000256" key="4">
    <source>
        <dbReference type="ARBA" id="ARBA00023163"/>
    </source>
</evidence>
<gene>
    <name evidence="10" type="ORF">LX83_000459</name>
</gene>
<dbReference type="SUPFAM" id="SSF55781">
    <property type="entry name" value="GAF domain-like"/>
    <property type="match status" value="1"/>
</dbReference>
<feature type="domain" description="IclR-ED" evidence="9">
    <location>
        <begin position="78"/>
        <end position="266"/>
    </location>
</feature>
<dbReference type="InterPro" id="IPR036390">
    <property type="entry name" value="WH_DNA-bd_sf"/>
</dbReference>
<dbReference type="InterPro" id="IPR029016">
    <property type="entry name" value="GAF-like_dom_sf"/>
</dbReference>
<reference evidence="10" key="1">
    <citation type="submission" date="2022-06" db="EMBL/GenBank/DDBJ databases">
        <title>Genomic Encyclopedia of Archaeal and Bacterial Type Strains, Phase II (KMG-II): from individual species to whole genera.</title>
        <authorList>
            <person name="Goeker M."/>
        </authorList>
    </citation>
    <scope>NUCLEOTIDE SEQUENCE</scope>
    <source>
        <strain evidence="10">DSM 43935</strain>
    </source>
</reference>
<evidence type="ECO:0000256" key="7">
    <source>
        <dbReference type="SAM" id="MobiDB-lite"/>
    </source>
</evidence>
<protein>
    <recommendedName>
        <fullName evidence="6">Glycerol operon regulatory protein</fullName>
    </recommendedName>
</protein>
<dbReference type="Gene3D" id="3.30.450.40">
    <property type="match status" value="1"/>
</dbReference>
<dbReference type="Pfam" id="PF01614">
    <property type="entry name" value="IclR_C"/>
    <property type="match status" value="1"/>
</dbReference>
<dbReference type="InterPro" id="IPR050707">
    <property type="entry name" value="HTH_MetabolicPath_Reg"/>
</dbReference>
<organism evidence="10 11">
    <name type="scientific">Goodfellowiella coeruleoviolacea</name>
    <dbReference type="NCBI Taxonomy" id="334858"/>
    <lineage>
        <taxon>Bacteria</taxon>
        <taxon>Bacillati</taxon>
        <taxon>Actinomycetota</taxon>
        <taxon>Actinomycetes</taxon>
        <taxon>Pseudonocardiales</taxon>
        <taxon>Pseudonocardiaceae</taxon>
        <taxon>Goodfellowiella</taxon>
    </lineage>
</organism>
<dbReference type="GO" id="GO:0003677">
    <property type="term" value="F:DNA binding"/>
    <property type="evidence" value="ECO:0007669"/>
    <property type="project" value="UniProtKB-KW"/>
</dbReference>
<dbReference type="Pfam" id="PF09339">
    <property type="entry name" value="HTH_IclR"/>
    <property type="match status" value="1"/>
</dbReference>
<dbReference type="SMART" id="SM00346">
    <property type="entry name" value="HTH_ICLR"/>
    <property type="match status" value="1"/>
</dbReference>
<feature type="domain" description="HTH iclR-type" evidence="8">
    <location>
        <begin position="22"/>
        <end position="84"/>
    </location>
</feature>
<dbReference type="RefSeq" id="WP_253766419.1">
    <property type="nucleotide sequence ID" value="NZ_JAMTCK010000001.1"/>
</dbReference>
<evidence type="ECO:0000256" key="2">
    <source>
        <dbReference type="ARBA" id="ARBA00023015"/>
    </source>
</evidence>
<dbReference type="GO" id="GO:0006071">
    <property type="term" value="P:glycerol metabolic process"/>
    <property type="evidence" value="ECO:0007669"/>
    <property type="project" value="UniProtKB-KW"/>
</dbReference>
<evidence type="ECO:0000256" key="3">
    <source>
        <dbReference type="ARBA" id="ARBA00023125"/>
    </source>
</evidence>
<dbReference type="InterPro" id="IPR014757">
    <property type="entry name" value="Tscrpt_reg_IclR_C"/>
</dbReference>
<evidence type="ECO:0000313" key="10">
    <source>
        <dbReference type="EMBL" id="MCP2163619.1"/>
    </source>
</evidence>
<comment type="caution">
    <text evidence="10">The sequence shown here is derived from an EMBL/GenBank/DDBJ whole genome shotgun (WGS) entry which is preliminary data.</text>
</comment>
<evidence type="ECO:0000256" key="1">
    <source>
        <dbReference type="ARBA" id="ARBA00022798"/>
    </source>
</evidence>
<evidence type="ECO:0000259" key="8">
    <source>
        <dbReference type="PROSITE" id="PS51077"/>
    </source>
</evidence>
<keyword evidence="2" id="KW-0805">Transcription regulation</keyword>
<evidence type="ECO:0000256" key="5">
    <source>
        <dbReference type="ARBA" id="ARBA00058938"/>
    </source>
</evidence>
<evidence type="ECO:0000259" key="9">
    <source>
        <dbReference type="PROSITE" id="PS51078"/>
    </source>
</evidence>
<keyword evidence="1" id="KW-0319">Glycerol metabolism</keyword>
<sequence length="275" mass="30477">MSTGHQEAGRRGRRDAAGPGPLQSVDRALEVLLSFDEHRTEWGVTELAEEFGWDKSVAHRLLAALAHRGFLVSQPVTRRYRLGPSVWHLAWLWERKGGLATLARPALTRLAQQTGYTALLAVPDGTHMRCVETVDGADGPLRHYSLVGELYPAHAGATSRAYFAMLPDGARHTLFQDRPMARFSDTTPVDADRLDRLFRVTRATGYAYSEGEYDADTAALAVPLLIRHQPVATLTLCAHAIPRDRHAELVDLLRDEALELTRVLAPRPRPAARGR</sequence>
<evidence type="ECO:0000256" key="6">
    <source>
        <dbReference type="ARBA" id="ARBA00070406"/>
    </source>
</evidence>
<dbReference type="Gene3D" id="1.10.10.10">
    <property type="entry name" value="Winged helix-like DNA-binding domain superfamily/Winged helix DNA-binding domain"/>
    <property type="match status" value="1"/>
</dbReference>
<proteinExistence type="predicted"/>
<dbReference type="EMBL" id="JAMTCK010000001">
    <property type="protein sequence ID" value="MCP2163619.1"/>
    <property type="molecule type" value="Genomic_DNA"/>
</dbReference>
<dbReference type="PROSITE" id="PS51078">
    <property type="entry name" value="ICLR_ED"/>
    <property type="match status" value="1"/>
</dbReference>
<feature type="region of interest" description="Disordered" evidence="7">
    <location>
        <begin position="1"/>
        <end position="22"/>
    </location>
</feature>
<name>A0AAE3GAT5_9PSEU</name>
<dbReference type="GO" id="GO:0003700">
    <property type="term" value="F:DNA-binding transcription factor activity"/>
    <property type="evidence" value="ECO:0007669"/>
    <property type="project" value="TreeGrafter"/>
</dbReference>
<dbReference type="InterPro" id="IPR036388">
    <property type="entry name" value="WH-like_DNA-bd_sf"/>
</dbReference>
<comment type="function">
    <text evidence="5">May be an activator protein for the gylABX operon.</text>
</comment>
<keyword evidence="11" id="KW-1185">Reference proteome</keyword>
<dbReference type="AlphaFoldDB" id="A0AAE3GAT5"/>
<dbReference type="PROSITE" id="PS51077">
    <property type="entry name" value="HTH_ICLR"/>
    <property type="match status" value="1"/>
</dbReference>
<dbReference type="SUPFAM" id="SSF46785">
    <property type="entry name" value="Winged helix' DNA-binding domain"/>
    <property type="match status" value="1"/>
</dbReference>
<dbReference type="Proteomes" id="UP001206128">
    <property type="component" value="Unassembled WGS sequence"/>
</dbReference>
<dbReference type="FunFam" id="1.10.10.10:FF:000056">
    <property type="entry name" value="IclR family transcriptional regulator"/>
    <property type="match status" value="1"/>
</dbReference>
<keyword evidence="3" id="KW-0238">DNA-binding</keyword>
<keyword evidence="4" id="KW-0804">Transcription</keyword>
<accession>A0AAE3GAT5</accession>